<keyword evidence="1" id="KW-0539">Nucleus</keyword>
<dbReference type="PROSITE" id="PS50118">
    <property type="entry name" value="HMG_BOX_2"/>
    <property type="match status" value="1"/>
</dbReference>
<feature type="DNA-binding region" description="HMG box" evidence="1">
    <location>
        <begin position="152"/>
        <end position="221"/>
    </location>
</feature>
<evidence type="ECO:0000313" key="6">
    <source>
        <dbReference type="EMBL" id="CAF4687553.1"/>
    </source>
</evidence>
<protein>
    <recommendedName>
        <fullName evidence="3">HMG box domain-containing protein</fullName>
    </recommendedName>
</protein>
<dbReference type="GO" id="GO:0003677">
    <property type="term" value="F:DNA binding"/>
    <property type="evidence" value="ECO:0007669"/>
    <property type="project" value="UniProtKB-UniRule"/>
</dbReference>
<dbReference type="InterPro" id="IPR036910">
    <property type="entry name" value="HMG_box_dom_sf"/>
</dbReference>
<evidence type="ECO:0000256" key="1">
    <source>
        <dbReference type="PROSITE-ProRule" id="PRU00267"/>
    </source>
</evidence>
<comment type="caution">
    <text evidence="4">The sequence shown here is derived from an EMBL/GenBank/DDBJ whole genome shotgun (WGS) entry which is preliminary data.</text>
</comment>
<dbReference type="AlphaFoldDB" id="A0A817XBH8"/>
<dbReference type="EMBL" id="CAJNXB010004245">
    <property type="protein sequence ID" value="CAF3366047.1"/>
    <property type="molecule type" value="Genomic_DNA"/>
</dbReference>
<evidence type="ECO:0000256" key="2">
    <source>
        <dbReference type="SAM" id="MobiDB-lite"/>
    </source>
</evidence>
<dbReference type="EMBL" id="CAJOBR010002522">
    <property type="protein sequence ID" value="CAF4687553.1"/>
    <property type="molecule type" value="Genomic_DNA"/>
</dbReference>
<feature type="compositionally biased region" description="Polar residues" evidence="2">
    <location>
        <begin position="240"/>
        <end position="252"/>
    </location>
</feature>
<sequence length="252" mass="29988">MHQISTKQQQQQQQQQKNTATIMVDEYCRYYSDFSKILGIYVKYFHPQLHFEVEQLLEASYNVWHRLSDDKKISLANFLEEITRESNHTISSASKITTFNNLIDSELFTKKLKHPANRTRSKIDKINSKAIALNTSSCKTMISKINNPLAKKPISITPFNIYLKDERRKLISKHRKMSIHDINKRLSERWKKMSNRMKQTYEYRSYLAKKRLYKKQGKPIKLRKPSFIKRNASKPKQIKNKNQQLSNTFRTQ</sequence>
<dbReference type="Pfam" id="PF00505">
    <property type="entry name" value="HMG_box"/>
    <property type="match status" value="1"/>
</dbReference>
<dbReference type="Proteomes" id="UP000663825">
    <property type="component" value="Unassembled WGS sequence"/>
</dbReference>
<dbReference type="Proteomes" id="UP000663848">
    <property type="component" value="Unassembled WGS sequence"/>
</dbReference>
<dbReference type="Proteomes" id="UP000663872">
    <property type="component" value="Unassembled WGS sequence"/>
</dbReference>
<dbReference type="CDD" id="cd00084">
    <property type="entry name" value="HMG-box_SF"/>
    <property type="match status" value="1"/>
</dbReference>
<gene>
    <name evidence="5" type="ORF">GRG538_LOCUS9696</name>
    <name evidence="6" type="ORF">QYT958_LOCUS17000</name>
    <name evidence="4" type="ORF">TIS948_LOCUS24611</name>
</gene>
<feature type="compositionally biased region" description="Basic residues" evidence="2">
    <location>
        <begin position="224"/>
        <end position="239"/>
    </location>
</feature>
<dbReference type="SMART" id="SM00398">
    <property type="entry name" value="HMG"/>
    <property type="match status" value="1"/>
</dbReference>
<feature type="region of interest" description="Disordered" evidence="2">
    <location>
        <begin position="224"/>
        <end position="252"/>
    </location>
</feature>
<dbReference type="Gene3D" id="1.10.30.10">
    <property type="entry name" value="High mobility group box domain"/>
    <property type="match status" value="1"/>
</dbReference>
<dbReference type="InterPro" id="IPR009071">
    <property type="entry name" value="HMG_box_dom"/>
</dbReference>
<evidence type="ECO:0000259" key="3">
    <source>
        <dbReference type="PROSITE" id="PS50118"/>
    </source>
</evidence>
<accession>A0A817XBH8</accession>
<feature type="domain" description="HMG box" evidence="3">
    <location>
        <begin position="152"/>
        <end position="221"/>
    </location>
</feature>
<proteinExistence type="predicted"/>
<dbReference type="OrthoDB" id="10011175at2759"/>
<evidence type="ECO:0000313" key="7">
    <source>
        <dbReference type="Proteomes" id="UP000663825"/>
    </source>
</evidence>
<dbReference type="GO" id="GO:0005634">
    <property type="term" value="C:nucleus"/>
    <property type="evidence" value="ECO:0007669"/>
    <property type="project" value="UniProtKB-UniRule"/>
</dbReference>
<dbReference type="SUPFAM" id="SSF47095">
    <property type="entry name" value="HMG-box"/>
    <property type="match status" value="1"/>
</dbReference>
<evidence type="ECO:0000313" key="5">
    <source>
        <dbReference type="EMBL" id="CAF3397420.1"/>
    </source>
</evidence>
<dbReference type="EMBL" id="CAJNYT010001140">
    <property type="protein sequence ID" value="CAF3397420.1"/>
    <property type="molecule type" value="Genomic_DNA"/>
</dbReference>
<keyword evidence="1" id="KW-0238">DNA-binding</keyword>
<name>A0A817XBH8_9BILA</name>
<organism evidence="4 7">
    <name type="scientific">Rotaria socialis</name>
    <dbReference type="NCBI Taxonomy" id="392032"/>
    <lineage>
        <taxon>Eukaryota</taxon>
        <taxon>Metazoa</taxon>
        <taxon>Spiralia</taxon>
        <taxon>Gnathifera</taxon>
        <taxon>Rotifera</taxon>
        <taxon>Eurotatoria</taxon>
        <taxon>Bdelloidea</taxon>
        <taxon>Philodinida</taxon>
        <taxon>Philodinidae</taxon>
        <taxon>Rotaria</taxon>
    </lineage>
</organism>
<evidence type="ECO:0000313" key="4">
    <source>
        <dbReference type="EMBL" id="CAF3366047.1"/>
    </source>
</evidence>
<reference evidence="4" key="1">
    <citation type="submission" date="2021-02" db="EMBL/GenBank/DDBJ databases">
        <authorList>
            <person name="Nowell W R."/>
        </authorList>
    </citation>
    <scope>NUCLEOTIDE SEQUENCE</scope>
</reference>